<reference evidence="4 5" key="1">
    <citation type="journal article" date="2018" name="Mol. Biol. Evol.">
        <title>Broad Genomic Sampling Reveals a Smut Pathogenic Ancestry of the Fungal Clade Ustilaginomycotina.</title>
        <authorList>
            <person name="Kijpornyongpan T."/>
            <person name="Mondo S.J."/>
            <person name="Barry K."/>
            <person name="Sandor L."/>
            <person name="Lee J."/>
            <person name="Lipzen A."/>
            <person name="Pangilinan J."/>
            <person name="LaButti K."/>
            <person name="Hainaut M."/>
            <person name="Henrissat B."/>
            <person name="Grigoriev I.V."/>
            <person name="Spatafora J.W."/>
            <person name="Aime M.C."/>
        </authorList>
    </citation>
    <scope>NUCLEOTIDE SEQUENCE [LARGE SCALE GENOMIC DNA]</scope>
    <source>
        <strain evidence="4 5">MCA 3882</strain>
    </source>
</reference>
<dbReference type="InterPro" id="IPR031915">
    <property type="entry name" value="Clr2_N"/>
</dbReference>
<sequence length="943" mass="105409">MGSTTPSVHESGTAMASSSALDSLNCNQSPPIPSTKPVSYTSHPKMRALIDVNNKTIQFTRSDAHECYIPTANGRDPAMYKYIYTDVTAEKSITQRWRKKVGSWLASSFELPGRSEDWIIESFPANYSFVKMEATMYKGHNNLLWRLYGGKAKICFQSPTEFNTHAEWLLTKDSEHEHCLCKRCHGPFILPSTTSLPIPQSWTILIQRQLAPQSQLLPGVPIESKSVLRSRDLGRLVYPPLSNNHEGFRLHEIAFVKLSTPVNFLDGLQHKAIDEWPVQVTEVKCKDISGEERSAEENGNVKNCVQYIVTLLGSDEKLQVEGSRLRPAIGSPLLNLSIKNIVCMTDVQRRINETDPQSLNLENDQPRASIRDILCSFLSQILVLAHVRNKVVTTDSFNNQSDWDKIDKTKVQDVTLPAFVDQEKKRRKSVNFAISEKDKVSMAPPSVLTENGNYAGLADDDDSSSRRRREPQKTAIVPLAESKMIEQEDNNTYWAGMFVGFERVWVGDVVRLNLEGTDIRRIIDLLVEKNKNDLSNRMDKSVPDLQSPIVMQIKAIFQKSKDTTLCIAGDLYRIVNKKDANRSFKEFIERSAAHSEQGYILEGSRFPSGSTNGGRHNYSSSSSCSGNPGPAYLPLCETLCKTQLPGTKNGQLPPSPKLPEDFGYQKVNQPNVEIVVGAPHIAGRLYCSMVTAETKIDPITRLASRVRELQFSTHSANNGSVDGEQIRIRLAGLLPGSGLTMGVQSVEPFNGTRLEAWQDAAATAAASLEAHLQNARKKSLTDDTNSKHTITDPTTETRKRKLLDADPSENDGFVKRSKGEEIKITLSPAEHKINVKPKTDYSPASTSQADTKMEPLDNQPKAEPYNQPKADPEPKQEDSMIEIKPVAVQTKVETAEGQHTKIHDFAPPGFLTRIDEKRRRIYYINPNTRESVWGRKVKKEEAK</sequence>
<evidence type="ECO:0000256" key="1">
    <source>
        <dbReference type="SAM" id="MobiDB-lite"/>
    </source>
</evidence>
<proteinExistence type="predicted"/>
<dbReference type="Pfam" id="PF16761">
    <property type="entry name" value="Clr2_transil"/>
    <property type="match status" value="1"/>
</dbReference>
<dbReference type="InParanoid" id="A0A316VBJ7"/>
<accession>A0A316VBJ7</accession>
<feature type="compositionally biased region" description="Basic and acidic residues" evidence="1">
    <location>
        <begin position="779"/>
        <end position="790"/>
    </location>
</feature>
<name>A0A316VBJ7_9BASI</name>
<dbReference type="GO" id="GO:0070824">
    <property type="term" value="C:SHREC complex"/>
    <property type="evidence" value="ECO:0007669"/>
    <property type="project" value="InterPro"/>
</dbReference>
<dbReference type="Proteomes" id="UP000245771">
    <property type="component" value="Unassembled WGS sequence"/>
</dbReference>
<evidence type="ECO:0000313" key="4">
    <source>
        <dbReference type="EMBL" id="PWN34674.1"/>
    </source>
</evidence>
<protein>
    <recommendedName>
        <fullName evidence="6">Cryptic loci regulator 2 N-terminal domain-containing protein</fullName>
    </recommendedName>
</protein>
<dbReference type="PANTHER" id="PTHR38046">
    <property type="entry name" value="CRYPTIC LOCI REGULATOR 2"/>
    <property type="match status" value="1"/>
</dbReference>
<evidence type="ECO:0000259" key="2">
    <source>
        <dbReference type="Pfam" id="PF10383"/>
    </source>
</evidence>
<gene>
    <name evidence="4" type="ORF">FA14DRAFT_154125</name>
</gene>
<feature type="region of interest" description="Disordered" evidence="1">
    <location>
        <begin position="776"/>
        <end position="816"/>
    </location>
</feature>
<feature type="region of interest" description="Disordered" evidence="1">
    <location>
        <begin position="828"/>
        <end position="880"/>
    </location>
</feature>
<keyword evidence="5" id="KW-1185">Reference proteome</keyword>
<dbReference type="Pfam" id="PF10383">
    <property type="entry name" value="Clr2"/>
    <property type="match status" value="1"/>
</dbReference>
<feature type="region of interest" description="Disordered" evidence="1">
    <location>
        <begin position="603"/>
        <end position="622"/>
    </location>
</feature>
<evidence type="ECO:0000313" key="5">
    <source>
        <dbReference type="Proteomes" id="UP000245771"/>
    </source>
</evidence>
<evidence type="ECO:0000259" key="3">
    <source>
        <dbReference type="Pfam" id="PF16761"/>
    </source>
</evidence>
<dbReference type="RefSeq" id="XP_025354976.1">
    <property type="nucleotide sequence ID" value="XM_025497658.1"/>
</dbReference>
<feature type="compositionally biased region" description="Basic and acidic residues" evidence="1">
    <location>
        <begin position="828"/>
        <end position="839"/>
    </location>
</feature>
<feature type="region of interest" description="Disordered" evidence="1">
    <location>
        <begin position="19"/>
        <end position="40"/>
    </location>
</feature>
<dbReference type="InterPro" id="IPR001202">
    <property type="entry name" value="WW_dom"/>
</dbReference>
<feature type="compositionally biased region" description="Polar residues" evidence="1">
    <location>
        <begin position="19"/>
        <end position="29"/>
    </location>
</feature>
<evidence type="ECO:0008006" key="6">
    <source>
        <dbReference type="Google" id="ProtNLM"/>
    </source>
</evidence>
<dbReference type="InterPro" id="IPR018839">
    <property type="entry name" value="Tscrpt-silencing_Clr2_C"/>
</dbReference>
<dbReference type="EMBL" id="KZ819603">
    <property type="protein sequence ID" value="PWN34674.1"/>
    <property type="molecule type" value="Genomic_DNA"/>
</dbReference>
<dbReference type="GO" id="GO:0033553">
    <property type="term" value="C:rDNA heterochromatin"/>
    <property type="evidence" value="ECO:0007669"/>
    <property type="project" value="TreeGrafter"/>
</dbReference>
<feature type="domain" description="Cryptic loci regulator 2 N-terminal" evidence="3">
    <location>
        <begin position="118"/>
        <end position="184"/>
    </location>
</feature>
<feature type="domain" description="Cryptic loci regulator 2 C-terminal" evidence="2">
    <location>
        <begin position="493"/>
        <end position="635"/>
    </location>
</feature>
<dbReference type="STRING" id="1280837.A0A316VBJ7"/>
<dbReference type="GO" id="GO:0030466">
    <property type="term" value="P:silent mating-type cassette heterochromatin formation"/>
    <property type="evidence" value="ECO:0007669"/>
    <property type="project" value="TreeGrafter"/>
</dbReference>
<dbReference type="PANTHER" id="PTHR38046:SF1">
    <property type="entry name" value="CRYPTIC LOCI REGULATOR 2"/>
    <property type="match status" value="1"/>
</dbReference>
<dbReference type="Gene3D" id="2.20.70.10">
    <property type="match status" value="1"/>
</dbReference>
<organism evidence="4 5">
    <name type="scientific">Meira miltonrushii</name>
    <dbReference type="NCBI Taxonomy" id="1280837"/>
    <lineage>
        <taxon>Eukaryota</taxon>
        <taxon>Fungi</taxon>
        <taxon>Dikarya</taxon>
        <taxon>Basidiomycota</taxon>
        <taxon>Ustilaginomycotina</taxon>
        <taxon>Exobasidiomycetes</taxon>
        <taxon>Exobasidiales</taxon>
        <taxon>Brachybasidiaceae</taxon>
        <taxon>Meira</taxon>
    </lineage>
</organism>
<feature type="region of interest" description="Disordered" evidence="1">
    <location>
        <begin position="444"/>
        <end position="472"/>
    </location>
</feature>
<dbReference type="GO" id="GO:0031934">
    <property type="term" value="C:mating-type region heterochromatin"/>
    <property type="evidence" value="ECO:0007669"/>
    <property type="project" value="TreeGrafter"/>
</dbReference>
<dbReference type="InterPro" id="IPR038986">
    <property type="entry name" value="Clr2"/>
</dbReference>
<dbReference type="AlphaFoldDB" id="A0A316VBJ7"/>
<dbReference type="GeneID" id="37019439"/>
<dbReference type="OrthoDB" id="2421327at2759"/>
<dbReference type="CDD" id="cd00201">
    <property type="entry name" value="WW"/>
    <property type="match status" value="1"/>
</dbReference>
<feature type="compositionally biased region" description="Polar residues" evidence="1">
    <location>
        <begin position="607"/>
        <end position="618"/>
    </location>
</feature>